<dbReference type="Pfam" id="PF08668">
    <property type="entry name" value="HDOD"/>
    <property type="match status" value="1"/>
</dbReference>
<organism evidence="2 3">
    <name type="scientific">Shewanella hanedai</name>
    <name type="common">Alteromonas hanedai</name>
    <dbReference type="NCBI Taxonomy" id="25"/>
    <lineage>
        <taxon>Bacteria</taxon>
        <taxon>Pseudomonadati</taxon>
        <taxon>Pseudomonadota</taxon>
        <taxon>Gammaproteobacteria</taxon>
        <taxon>Alteromonadales</taxon>
        <taxon>Shewanellaceae</taxon>
        <taxon>Shewanella</taxon>
    </lineage>
</organism>
<dbReference type="SUPFAM" id="SSF109604">
    <property type="entry name" value="HD-domain/PDEase-like"/>
    <property type="match status" value="1"/>
</dbReference>
<evidence type="ECO:0000259" key="1">
    <source>
        <dbReference type="PROSITE" id="PS51833"/>
    </source>
</evidence>
<name>A0A553JGJ7_SHEHA</name>
<evidence type="ECO:0000313" key="2">
    <source>
        <dbReference type="EMBL" id="TRY11587.1"/>
    </source>
</evidence>
<dbReference type="Gene3D" id="1.10.3210.10">
    <property type="entry name" value="Hypothetical protein af1432"/>
    <property type="match status" value="1"/>
</dbReference>
<keyword evidence="3" id="KW-1185">Reference proteome</keyword>
<accession>A0A553JGJ7</accession>
<proteinExistence type="predicted"/>
<dbReference type="PANTHER" id="PTHR33525">
    <property type="match status" value="1"/>
</dbReference>
<comment type="caution">
    <text evidence="2">The sequence shown here is derived from an EMBL/GenBank/DDBJ whole genome shotgun (WGS) entry which is preliminary data.</text>
</comment>
<dbReference type="InterPro" id="IPR013976">
    <property type="entry name" value="HDOD"/>
</dbReference>
<dbReference type="PANTHER" id="PTHR33525:SF3">
    <property type="entry name" value="RIBONUCLEASE Y"/>
    <property type="match status" value="1"/>
</dbReference>
<reference evidence="3" key="1">
    <citation type="submission" date="2019-07" db="EMBL/GenBank/DDBJ databases">
        <title>Shewanella sp. YLB-08 draft genomic sequence.</title>
        <authorList>
            <person name="Yu L."/>
        </authorList>
    </citation>
    <scope>NUCLEOTIDE SEQUENCE [LARGE SCALE GENOMIC DNA]</scope>
    <source>
        <strain evidence="3">JCM 20706</strain>
    </source>
</reference>
<sequence length="280" mass="30897">MSTEHQLLVGLLKKLKADSLVLPTLPEVAMRVQEVVSRPDSSPKQVAEIIGQDAAISARMVKVANSALYSRGIKAENVNCAVTRIGLTQIKSIATSAAMEQLFISTNEMVWEVMDEVWSSSIEVTSAACAMLHIYSKTHKGCGLSFDTLTLAGLVHNIGALPVLKEAEAHPELFTSIDQLRALVRKMQGPIGRAVLKSWEFAPEVTEVVERWSDLSYLPDNVGYLDFVRAAAFYTGELRAGVDLEERLDLYARRGLPVSAEQLADDEFLEKYHLIKSSYE</sequence>
<evidence type="ECO:0000313" key="3">
    <source>
        <dbReference type="Proteomes" id="UP000318126"/>
    </source>
</evidence>
<protein>
    <submittedName>
        <fullName evidence="2">HDOD domain-containing protein</fullName>
    </submittedName>
</protein>
<dbReference type="OrthoDB" id="598113at2"/>
<dbReference type="Proteomes" id="UP000318126">
    <property type="component" value="Unassembled WGS sequence"/>
</dbReference>
<feature type="domain" description="HDOD" evidence="1">
    <location>
        <begin position="22"/>
        <end position="215"/>
    </location>
</feature>
<dbReference type="PROSITE" id="PS51833">
    <property type="entry name" value="HDOD"/>
    <property type="match status" value="1"/>
</dbReference>
<dbReference type="InterPro" id="IPR052340">
    <property type="entry name" value="RNase_Y/CdgJ"/>
</dbReference>
<dbReference type="EMBL" id="VKGK01000046">
    <property type="protein sequence ID" value="TRY11587.1"/>
    <property type="molecule type" value="Genomic_DNA"/>
</dbReference>
<gene>
    <name evidence="2" type="ORF">FN961_23650</name>
</gene>
<dbReference type="RefSeq" id="WP_144042611.1">
    <property type="nucleotide sequence ID" value="NZ_BMPL01000051.1"/>
</dbReference>
<dbReference type="AlphaFoldDB" id="A0A553JGJ7"/>